<feature type="binding site" evidence="10">
    <location>
        <begin position="336"/>
        <end position="337"/>
    </location>
    <ligand>
        <name>GMP</name>
        <dbReference type="ChEBI" id="CHEBI:58115"/>
    </ligand>
</feature>
<dbReference type="InterPro" id="IPR001233">
    <property type="entry name" value="RtcB"/>
</dbReference>
<feature type="binding site" evidence="10">
    <location>
        <begin position="369"/>
        <end position="372"/>
    </location>
    <ligand>
        <name>GMP</name>
        <dbReference type="ChEBI" id="CHEBI:58115"/>
    </ligand>
</feature>
<dbReference type="EMBL" id="MTSE01000004">
    <property type="protein sequence ID" value="OUJ74275.1"/>
    <property type="molecule type" value="Genomic_DNA"/>
</dbReference>
<dbReference type="RefSeq" id="WP_086594131.1">
    <property type="nucleotide sequence ID" value="NZ_MTSE01000004.1"/>
</dbReference>
<evidence type="ECO:0000256" key="8">
    <source>
        <dbReference type="ARBA" id="ARBA00047746"/>
    </source>
</evidence>
<dbReference type="SUPFAM" id="SSF103365">
    <property type="entry name" value="Hypothetical protein PH1602"/>
    <property type="match status" value="1"/>
</dbReference>
<dbReference type="Pfam" id="PF01139">
    <property type="entry name" value="RtcB"/>
    <property type="match status" value="1"/>
</dbReference>
<dbReference type="InterPro" id="IPR036025">
    <property type="entry name" value="RtcB-like_sf"/>
</dbReference>
<dbReference type="AlphaFoldDB" id="A0A243WF05"/>
<evidence type="ECO:0000256" key="10">
    <source>
        <dbReference type="PIRSR" id="PIRSR601233-2"/>
    </source>
</evidence>
<reference evidence="12 13" key="1">
    <citation type="submission" date="2017-01" db="EMBL/GenBank/DDBJ databases">
        <title>A new Hymenobacter.</title>
        <authorList>
            <person name="Liang Y."/>
            <person name="Feng F."/>
        </authorList>
    </citation>
    <scope>NUCLEOTIDE SEQUENCE [LARGE SCALE GENOMIC DNA]</scope>
    <source>
        <strain evidence="12">MIMBbqt21</strain>
    </source>
</reference>
<keyword evidence="2 12" id="KW-0436">Ligase</keyword>
<evidence type="ECO:0000256" key="7">
    <source>
        <dbReference type="ARBA" id="ARBA00023211"/>
    </source>
</evidence>
<organism evidence="12 13">
    <name type="scientific">Hymenobacter crusticola</name>
    <dbReference type="NCBI Taxonomy" id="1770526"/>
    <lineage>
        <taxon>Bacteria</taxon>
        <taxon>Pseudomonadati</taxon>
        <taxon>Bacteroidota</taxon>
        <taxon>Cytophagia</taxon>
        <taxon>Cytophagales</taxon>
        <taxon>Hymenobacteraceae</taxon>
        <taxon>Hymenobacter</taxon>
    </lineage>
</organism>
<dbReference type="GO" id="GO:0006396">
    <property type="term" value="P:RNA processing"/>
    <property type="evidence" value="ECO:0007669"/>
    <property type="project" value="InterPro"/>
</dbReference>
<keyword evidence="13" id="KW-1185">Reference proteome</keyword>
<feature type="binding site" evidence="11">
    <location>
        <position position="144"/>
    </location>
    <ligand>
        <name>Mn(2+)</name>
        <dbReference type="ChEBI" id="CHEBI:29035"/>
        <label>1</label>
    </ligand>
</feature>
<dbReference type="GO" id="GO:0003909">
    <property type="term" value="F:DNA ligase activity"/>
    <property type="evidence" value="ECO:0007669"/>
    <property type="project" value="TreeGrafter"/>
</dbReference>
<dbReference type="Proteomes" id="UP000194873">
    <property type="component" value="Unassembled WGS sequence"/>
</dbReference>
<accession>A0A243WF05</accession>
<keyword evidence="4 10" id="KW-0547">Nucleotide-binding</keyword>
<keyword evidence="5" id="KW-0692">RNA repair</keyword>
<comment type="cofactor">
    <cofactor evidence="11">
        <name>Mn(2+)</name>
        <dbReference type="ChEBI" id="CHEBI:29035"/>
    </cofactor>
    <text evidence="11">Binds 2 manganese ions per subunit.</text>
</comment>
<evidence type="ECO:0000256" key="4">
    <source>
        <dbReference type="ARBA" id="ARBA00022741"/>
    </source>
</evidence>
<dbReference type="GO" id="GO:0042245">
    <property type="term" value="P:RNA repair"/>
    <property type="evidence" value="ECO:0007669"/>
    <property type="project" value="UniProtKB-KW"/>
</dbReference>
<feature type="active site" description="GMP-histidine intermediate" evidence="9">
    <location>
        <position position="393"/>
    </location>
</feature>
<dbReference type="OrthoDB" id="9802323at2"/>
<evidence type="ECO:0000256" key="2">
    <source>
        <dbReference type="ARBA" id="ARBA00022598"/>
    </source>
</evidence>
<sequence>MAQQLRGNDLRQLGFPEGRAIGLALAQLQRKHLKKLSHTEQLALLETLLNNPNEYLTDLDWSHTAAALLPPPSRHIALAERKNYAVFGPEYIEQGAIHQMETAMKLPVTVAGALMPDAHHGYGLPIGGVLATDNAVIPYAVGVDIGCRMALSVYALPPKHLEQRVQELRKILLDNTKFGNRDVFRYGQKLDHAVLERDEFLSIPFLRNKQETAAAQIGTSGGGNHFVEFGVVDITDPQNELGVPVGQYLGLLSHSGSRGLGASIANHYTKLAKDVCQLPAEAQHLAWLSLDTEAGQEYWAAMNLAGDYASACHHQIHQRIAKALGERPAGKVENHHNFAWKERLADGRNVVVHRKGATPAGAGVLGIIPGSMTAPGFIVRGRGEAASLASASHGAGRAMSRTRAKQELGEAEVRQYLADAGVSLIGGGVDEAPQAYKDIFAVMRSQQELVDVLGTFTPRIVRMEGAST</sequence>
<comment type="catalytic activity">
    <reaction evidence="8">
        <text>a 3'-end 3'-phospho-ribonucleotide-RNA + a 5'-end dephospho-ribonucleoside-RNA + GTP = a ribonucleotidyl-ribonucleotide-RNA + GMP + diphosphate</text>
        <dbReference type="Rhea" id="RHEA:68076"/>
        <dbReference type="Rhea" id="RHEA-COMP:10463"/>
        <dbReference type="Rhea" id="RHEA-COMP:13936"/>
        <dbReference type="Rhea" id="RHEA-COMP:17355"/>
        <dbReference type="ChEBI" id="CHEBI:33019"/>
        <dbReference type="ChEBI" id="CHEBI:37565"/>
        <dbReference type="ChEBI" id="CHEBI:58115"/>
        <dbReference type="ChEBI" id="CHEBI:83062"/>
        <dbReference type="ChEBI" id="CHEBI:138284"/>
        <dbReference type="ChEBI" id="CHEBI:173118"/>
        <dbReference type="EC" id="6.5.1.8"/>
    </reaction>
</comment>
<dbReference type="GO" id="GO:0005525">
    <property type="term" value="F:GTP binding"/>
    <property type="evidence" value="ECO:0007669"/>
    <property type="project" value="UniProtKB-KW"/>
</dbReference>
<evidence type="ECO:0000256" key="3">
    <source>
        <dbReference type="ARBA" id="ARBA00022723"/>
    </source>
</evidence>
<dbReference type="InterPro" id="IPR052915">
    <property type="entry name" value="RtcB-like"/>
</dbReference>
<keyword evidence="6 10" id="KW-0342">GTP-binding</keyword>
<evidence type="ECO:0000256" key="6">
    <source>
        <dbReference type="ARBA" id="ARBA00023134"/>
    </source>
</evidence>
<dbReference type="GO" id="GO:0030145">
    <property type="term" value="F:manganese ion binding"/>
    <property type="evidence" value="ECO:0007669"/>
    <property type="project" value="TreeGrafter"/>
</dbReference>
<feature type="binding site" evidence="10">
    <location>
        <begin position="393"/>
        <end position="396"/>
    </location>
    <ligand>
        <name>GMP</name>
        <dbReference type="ChEBI" id="CHEBI:58115"/>
    </ligand>
</feature>
<name>A0A243WF05_9BACT</name>
<keyword evidence="3 11" id="KW-0479">Metal-binding</keyword>
<evidence type="ECO:0000256" key="11">
    <source>
        <dbReference type="PIRSR" id="PIRSR601233-3"/>
    </source>
</evidence>
<gene>
    <name evidence="12" type="ORF">BXP70_11180</name>
</gene>
<evidence type="ECO:0000256" key="5">
    <source>
        <dbReference type="ARBA" id="ARBA00022800"/>
    </source>
</evidence>
<feature type="binding site" evidence="11">
    <location>
        <position position="225"/>
    </location>
    <ligand>
        <name>Mn(2+)</name>
        <dbReference type="ChEBI" id="CHEBI:29035"/>
        <label>1</label>
    </ligand>
</feature>
<comment type="caution">
    <text evidence="12">The sequence shown here is derived from an EMBL/GenBank/DDBJ whole genome shotgun (WGS) entry which is preliminary data.</text>
</comment>
<evidence type="ECO:0000313" key="13">
    <source>
        <dbReference type="Proteomes" id="UP000194873"/>
    </source>
</evidence>
<feature type="binding site" evidence="10">
    <location>
        <begin position="224"/>
        <end position="228"/>
    </location>
    <ligand>
        <name>GMP</name>
        <dbReference type="ChEBI" id="CHEBI:58115"/>
    </ligand>
</feature>
<dbReference type="PANTHER" id="PTHR43749">
    <property type="entry name" value="RNA-SPLICING LIGASE RTCB"/>
    <property type="match status" value="1"/>
</dbReference>
<dbReference type="EC" id="6.5.1.8" evidence="1"/>
<protein>
    <recommendedName>
        <fullName evidence="1">3'-phosphate/5'-hydroxy nucleic acid ligase</fullName>
        <ecNumber evidence="1">6.5.1.8</ecNumber>
    </recommendedName>
</protein>
<keyword evidence="7 11" id="KW-0464">Manganese</keyword>
<evidence type="ECO:0000313" key="12">
    <source>
        <dbReference type="EMBL" id="OUJ74275.1"/>
    </source>
</evidence>
<dbReference type="GO" id="GO:0006281">
    <property type="term" value="P:DNA repair"/>
    <property type="evidence" value="ECO:0007669"/>
    <property type="project" value="TreeGrafter"/>
</dbReference>
<dbReference type="GO" id="GO:0170057">
    <property type="term" value="F:RNA ligase (GTP) activity"/>
    <property type="evidence" value="ECO:0007669"/>
    <property type="project" value="UniProtKB-EC"/>
</dbReference>
<feature type="binding site" evidence="11">
    <location>
        <position position="254"/>
    </location>
    <ligand>
        <name>Mn(2+)</name>
        <dbReference type="ChEBI" id="CHEBI:29035"/>
        <label>2</label>
    </ligand>
</feature>
<evidence type="ECO:0000256" key="1">
    <source>
        <dbReference type="ARBA" id="ARBA00012726"/>
    </source>
</evidence>
<dbReference type="PANTHER" id="PTHR43749:SF2">
    <property type="entry name" value="RNA-SPLICING LIGASE RTCB"/>
    <property type="match status" value="1"/>
</dbReference>
<evidence type="ECO:0000256" key="9">
    <source>
        <dbReference type="PIRSR" id="PIRSR601233-1"/>
    </source>
</evidence>
<proteinExistence type="predicted"/>
<feature type="binding site" evidence="11">
    <location>
        <position position="336"/>
    </location>
    <ligand>
        <name>Mn(2+)</name>
        <dbReference type="ChEBI" id="CHEBI:29035"/>
        <label>2</label>
    </ligand>
</feature>
<dbReference type="Gene3D" id="3.90.1860.10">
    <property type="entry name" value="tRNA-splicing ligase RtcB"/>
    <property type="match status" value="1"/>
</dbReference>